<name>A0A1G4MGW6_LACFM</name>
<dbReference type="Pfam" id="PF10287">
    <property type="entry name" value="YJL171C_Tos1_C"/>
    <property type="match status" value="1"/>
</dbReference>
<evidence type="ECO:0000256" key="1">
    <source>
        <dbReference type="ARBA" id="ARBA00000382"/>
    </source>
</evidence>
<dbReference type="EC" id="3.2.1.39" evidence="3"/>
<evidence type="ECO:0000256" key="9">
    <source>
        <dbReference type="SAM" id="SignalP"/>
    </source>
</evidence>
<feature type="transmembrane region" description="Helical" evidence="8">
    <location>
        <begin position="386"/>
        <end position="403"/>
    </location>
</feature>
<evidence type="ECO:0000259" key="11">
    <source>
        <dbReference type="Pfam" id="PF10290"/>
    </source>
</evidence>
<keyword evidence="4 9" id="KW-0732">Signal</keyword>
<feature type="signal peptide" evidence="9">
    <location>
        <begin position="1"/>
        <end position="19"/>
    </location>
</feature>
<dbReference type="OMA" id="STIHDYQ"/>
<dbReference type="AlphaFoldDB" id="A0A1G4MGW6"/>
<dbReference type="GO" id="GO:0042973">
    <property type="term" value="F:glucan endo-1,3-beta-D-glucosidase activity"/>
    <property type="evidence" value="ECO:0007669"/>
    <property type="project" value="UniProtKB-EC"/>
</dbReference>
<keyword evidence="8" id="KW-0812">Transmembrane</keyword>
<dbReference type="STRING" id="4955.A0A1G4MGW6"/>
<evidence type="ECO:0000256" key="5">
    <source>
        <dbReference type="ARBA" id="ARBA00022801"/>
    </source>
</evidence>
<dbReference type="GO" id="GO:0009277">
    <property type="term" value="C:fungal-type cell wall"/>
    <property type="evidence" value="ECO:0007669"/>
    <property type="project" value="TreeGrafter"/>
</dbReference>
<sequence>MFLVSFIILAFGLCNVALGQNGGSSSNNGVQAFEMIEFSNVGFAGTYTPVKSLKNIDDSDCTCEVDDKVWFSGTNAPISDEVSVHFRGPLILHQFAYYVSSSFTADNNRTSSDWTRLAYYNATTQTADNVTFLTKAGDNSTCLGKALTYASSNGTSEASDATVLAEGTLITSDEEYVIFSNVSCPSSGTSKGCGVYRKGIPAFYGYTGVTKMFLFEFEMPTETQDNSTSFDYYDLPAIWLLNAKIPRTSQYPSNSNCSCWASGCGEFDIFEVMNGTEKNHLYSTFHTFQGIEDLGTGIQADGYISRSTDSVMRGGVIFDSNGDTVVFMSNDTVFDSTIDADTLNGILASYSTNEIVSTRLETISATAPSTTSKSNAASLFENTGGFLWYYIFTFFTSAAHIFLF</sequence>
<dbReference type="EMBL" id="LT598486">
    <property type="protein sequence ID" value="SCW03159.1"/>
    <property type="molecule type" value="Genomic_DNA"/>
</dbReference>
<dbReference type="Proteomes" id="UP000190831">
    <property type="component" value="Chromosome G"/>
</dbReference>
<keyword evidence="8" id="KW-1133">Transmembrane helix</keyword>
<evidence type="ECO:0000313" key="12">
    <source>
        <dbReference type="EMBL" id="SCW03159.1"/>
    </source>
</evidence>
<proteinExistence type="inferred from homology"/>
<dbReference type="InterPro" id="IPR018807">
    <property type="entry name" value="YJL171C/Tos1_N"/>
</dbReference>
<dbReference type="Pfam" id="PF10290">
    <property type="entry name" value="YJL171C_Tos1_N"/>
    <property type="match status" value="1"/>
</dbReference>
<accession>A0A1G4MGW6</accession>
<evidence type="ECO:0000256" key="4">
    <source>
        <dbReference type="ARBA" id="ARBA00022729"/>
    </source>
</evidence>
<evidence type="ECO:0000256" key="3">
    <source>
        <dbReference type="ARBA" id="ARBA00012780"/>
    </source>
</evidence>
<organism evidence="12 13">
    <name type="scientific">Lachancea fermentati</name>
    <name type="common">Zygosaccharomyces fermentati</name>
    <dbReference type="NCBI Taxonomy" id="4955"/>
    <lineage>
        <taxon>Eukaryota</taxon>
        <taxon>Fungi</taxon>
        <taxon>Dikarya</taxon>
        <taxon>Ascomycota</taxon>
        <taxon>Saccharomycotina</taxon>
        <taxon>Saccharomycetes</taxon>
        <taxon>Saccharomycetales</taxon>
        <taxon>Saccharomycetaceae</taxon>
        <taxon>Lachancea</taxon>
    </lineage>
</organism>
<reference evidence="12 13" key="1">
    <citation type="submission" date="2016-03" db="EMBL/GenBank/DDBJ databases">
        <authorList>
            <person name="Devillers H."/>
        </authorList>
    </citation>
    <scope>NUCLEOTIDE SEQUENCE [LARGE SCALE GENOMIC DNA]</scope>
    <source>
        <strain evidence="12">CBS 6772</strain>
    </source>
</reference>
<gene>
    <name evidence="12" type="ORF">LAFE_0G04258G</name>
</gene>
<evidence type="ECO:0000313" key="13">
    <source>
        <dbReference type="Proteomes" id="UP000190831"/>
    </source>
</evidence>
<keyword evidence="6" id="KW-0326">Glycosidase</keyword>
<feature type="domain" description="Cell wall protein YJL171C/Tos1 C-terminal" evidence="10">
    <location>
        <begin position="112"/>
        <end position="344"/>
    </location>
</feature>
<evidence type="ECO:0000256" key="8">
    <source>
        <dbReference type="SAM" id="Phobius"/>
    </source>
</evidence>
<comment type="catalytic activity">
    <reaction evidence="1">
        <text>Hydrolysis of (1-&gt;3)-beta-D-glucosidic linkages in (1-&gt;3)-beta-D-glucans.</text>
        <dbReference type="EC" id="3.2.1.39"/>
    </reaction>
</comment>
<dbReference type="PANTHER" id="PTHR31737:SF3">
    <property type="entry name" value="CELL WALL PROTEIN YJL171C"/>
    <property type="match status" value="1"/>
</dbReference>
<protein>
    <recommendedName>
        <fullName evidence="3">glucan endo-1,3-beta-D-glucosidase</fullName>
        <ecNumber evidence="3">3.2.1.39</ecNumber>
    </recommendedName>
</protein>
<keyword evidence="8" id="KW-0472">Membrane</keyword>
<feature type="domain" description="Cell wall protein YJL171C/Tos1 N-terminal" evidence="11">
    <location>
        <begin position="35"/>
        <end position="99"/>
    </location>
</feature>
<dbReference type="GO" id="GO:0071555">
    <property type="term" value="P:cell wall organization"/>
    <property type="evidence" value="ECO:0007669"/>
    <property type="project" value="UniProtKB-KW"/>
</dbReference>
<feature type="chain" id="PRO_5009237344" description="glucan endo-1,3-beta-D-glucosidase" evidence="9">
    <location>
        <begin position="20"/>
        <end position="404"/>
    </location>
</feature>
<dbReference type="InterPro" id="IPR018805">
    <property type="entry name" value="YJL171C/Tos1_C"/>
</dbReference>
<evidence type="ECO:0000256" key="7">
    <source>
        <dbReference type="ARBA" id="ARBA00023316"/>
    </source>
</evidence>
<keyword evidence="5" id="KW-0378">Hydrolase</keyword>
<evidence type="ECO:0000256" key="2">
    <source>
        <dbReference type="ARBA" id="ARBA00006055"/>
    </source>
</evidence>
<keyword evidence="7" id="KW-0961">Cell wall biogenesis/degradation</keyword>
<evidence type="ECO:0000256" key="6">
    <source>
        <dbReference type="ARBA" id="ARBA00023295"/>
    </source>
</evidence>
<dbReference type="PANTHER" id="PTHR31737">
    <property type="entry name" value="PROTEIN TOS1"/>
    <property type="match status" value="1"/>
</dbReference>
<dbReference type="OrthoDB" id="118256at2759"/>
<comment type="similarity">
    <text evidence="2">Belongs to the PGA52 family.</text>
</comment>
<keyword evidence="13" id="KW-1185">Reference proteome</keyword>
<evidence type="ECO:0000259" key="10">
    <source>
        <dbReference type="Pfam" id="PF10287"/>
    </source>
</evidence>